<dbReference type="InterPro" id="IPR050626">
    <property type="entry name" value="Peptidase_M16"/>
</dbReference>
<evidence type="ECO:0000256" key="8">
    <source>
        <dbReference type="RuleBase" id="RU004447"/>
    </source>
</evidence>
<dbReference type="AlphaFoldDB" id="A0A177Y550"/>
<dbReference type="Pfam" id="PF05193">
    <property type="entry name" value="Peptidase_M16_C"/>
    <property type="match status" value="2"/>
</dbReference>
<evidence type="ECO:0000256" key="3">
    <source>
        <dbReference type="ARBA" id="ARBA00022670"/>
    </source>
</evidence>
<dbReference type="PROSITE" id="PS51257">
    <property type="entry name" value="PROKAR_LIPOPROTEIN"/>
    <property type="match status" value="1"/>
</dbReference>
<keyword evidence="5" id="KW-0378">Hydrolase</keyword>
<evidence type="ECO:0000256" key="1">
    <source>
        <dbReference type="ARBA" id="ARBA00001947"/>
    </source>
</evidence>
<comment type="caution">
    <text evidence="11">The sequence shown here is derived from an EMBL/GenBank/DDBJ whole genome shotgun (WGS) entry which is preliminary data.</text>
</comment>
<evidence type="ECO:0000256" key="7">
    <source>
        <dbReference type="ARBA" id="ARBA00023049"/>
    </source>
</evidence>
<keyword evidence="4" id="KW-0479">Metal-binding</keyword>
<dbReference type="Gene3D" id="3.30.830.10">
    <property type="entry name" value="Metalloenzyme, LuxS/M16 peptidase-like"/>
    <property type="match status" value="4"/>
</dbReference>
<evidence type="ECO:0000256" key="2">
    <source>
        <dbReference type="ARBA" id="ARBA00007261"/>
    </source>
</evidence>
<dbReference type="RefSeq" id="WP_054962730.1">
    <property type="nucleotide sequence ID" value="NZ_LLEI02000013.1"/>
</dbReference>
<feature type="domain" description="Peptidase M16 N-terminal" evidence="9">
    <location>
        <begin position="50"/>
        <end position="176"/>
    </location>
</feature>
<comment type="cofactor">
    <cofactor evidence="1">
        <name>Zn(2+)</name>
        <dbReference type="ChEBI" id="CHEBI:29105"/>
    </cofactor>
</comment>
<accession>A0A177Y550</accession>
<keyword evidence="6" id="KW-0862">Zinc</keyword>
<dbReference type="InterPro" id="IPR011249">
    <property type="entry name" value="Metalloenz_LuxS/M16"/>
</dbReference>
<feature type="domain" description="Peptidase M16 C-terminal" evidence="10">
    <location>
        <begin position="201"/>
        <end position="377"/>
    </location>
</feature>
<dbReference type="SMR" id="A0A177Y550"/>
<dbReference type="InterPro" id="IPR007863">
    <property type="entry name" value="Peptidase_M16_C"/>
</dbReference>
<name>A0A177Y550_9VIBR</name>
<evidence type="ECO:0000256" key="4">
    <source>
        <dbReference type="ARBA" id="ARBA00022723"/>
    </source>
</evidence>
<evidence type="ECO:0000256" key="6">
    <source>
        <dbReference type="ARBA" id="ARBA00022833"/>
    </source>
</evidence>
<dbReference type="EMBL" id="LLEI02000013">
    <property type="protein sequence ID" value="OAJ95989.1"/>
    <property type="molecule type" value="Genomic_DNA"/>
</dbReference>
<evidence type="ECO:0000256" key="5">
    <source>
        <dbReference type="ARBA" id="ARBA00022801"/>
    </source>
</evidence>
<organism evidence="11 12">
    <name type="scientific">Vibrio bivalvicida</name>
    <dbReference type="NCBI Taxonomy" id="1276888"/>
    <lineage>
        <taxon>Bacteria</taxon>
        <taxon>Pseudomonadati</taxon>
        <taxon>Pseudomonadota</taxon>
        <taxon>Gammaproteobacteria</taxon>
        <taxon>Vibrionales</taxon>
        <taxon>Vibrionaceae</taxon>
        <taxon>Vibrio</taxon>
        <taxon>Vibrio oreintalis group</taxon>
    </lineage>
</organism>
<dbReference type="InterPro" id="IPR001431">
    <property type="entry name" value="Pept_M16_Zn_BS"/>
</dbReference>
<keyword evidence="3" id="KW-0645">Protease</keyword>
<dbReference type="PANTHER" id="PTHR43690">
    <property type="entry name" value="NARDILYSIN"/>
    <property type="match status" value="1"/>
</dbReference>
<dbReference type="Proteomes" id="UP000078406">
    <property type="component" value="Unassembled WGS sequence"/>
</dbReference>
<feature type="domain" description="Peptidase M16 C-terminal" evidence="10">
    <location>
        <begin position="672"/>
        <end position="852"/>
    </location>
</feature>
<comment type="similarity">
    <text evidence="2 8">Belongs to the peptidase M16 family.</text>
</comment>
<dbReference type="PANTHER" id="PTHR43690:SF17">
    <property type="entry name" value="PROTEIN YHJJ"/>
    <property type="match status" value="1"/>
</dbReference>
<dbReference type="PROSITE" id="PS00143">
    <property type="entry name" value="INSULINASE"/>
    <property type="match status" value="1"/>
</dbReference>
<dbReference type="GO" id="GO:0046872">
    <property type="term" value="F:metal ion binding"/>
    <property type="evidence" value="ECO:0007669"/>
    <property type="project" value="UniProtKB-KW"/>
</dbReference>
<dbReference type="InterPro" id="IPR011765">
    <property type="entry name" value="Pept_M16_N"/>
</dbReference>
<dbReference type="SUPFAM" id="SSF63411">
    <property type="entry name" value="LuxS/MPP-like metallohydrolase"/>
    <property type="match status" value="3"/>
</dbReference>
<dbReference type="Pfam" id="PF00675">
    <property type="entry name" value="Peptidase_M16"/>
    <property type="match status" value="1"/>
</dbReference>
<reference evidence="11 12" key="1">
    <citation type="journal article" date="2016" name="Syst. Appl. Microbiol.">
        <title>Vibrio bivalvicida sp. nov., a novel larval pathogen for bivalve molluscs reared in a hatchery.</title>
        <authorList>
            <person name="Dubert J."/>
            <person name="Romalde J.L."/>
            <person name="Prado S."/>
            <person name="Barja J.L."/>
        </authorList>
    </citation>
    <scope>NUCLEOTIDE SEQUENCE [LARGE SCALE GENOMIC DNA]</scope>
    <source>
        <strain evidence="11 12">605</strain>
    </source>
</reference>
<evidence type="ECO:0000259" key="9">
    <source>
        <dbReference type="Pfam" id="PF00675"/>
    </source>
</evidence>
<evidence type="ECO:0000259" key="10">
    <source>
        <dbReference type="Pfam" id="PF05193"/>
    </source>
</evidence>
<evidence type="ECO:0000313" key="12">
    <source>
        <dbReference type="Proteomes" id="UP000078406"/>
    </source>
</evidence>
<dbReference type="GO" id="GO:0004222">
    <property type="term" value="F:metalloendopeptidase activity"/>
    <property type="evidence" value="ECO:0007669"/>
    <property type="project" value="InterPro"/>
</dbReference>
<keyword evidence="7" id="KW-0482">Metalloprotease</keyword>
<dbReference type="GO" id="GO:0006508">
    <property type="term" value="P:proteolysis"/>
    <property type="evidence" value="ECO:0007669"/>
    <property type="project" value="UniProtKB-KW"/>
</dbReference>
<evidence type="ECO:0000313" key="11">
    <source>
        <dbReference type="EMBL" id="OAJ95989.1"/>
    </source>
</evidence>
<proteinExistence type="inferred from homology"/>
<gene>
    <name evidence="11" type="ORF">APB76_01490</name>
</gene>
<protein>
    <submittedName>
        <fullName evidence="11">Peptidase</fullName>
    </submittedName>
</protein>
<sequence>MQVIKKWLTFFIVLLIVGCNSELDKPIPEDANWSQYQLDNGLRYHLYPTEDKEVSIRLMIHAGSIQEADTQQGYAHFVEHMAFNGSRNFTGNDVIKLFEKTGGSFGADINAFTGYQLTTYKMDLSSQEHLTLALTWMRDVADGIKFEPEQVEREKGVILGEFRATRPENEPLFTKAYLEAIKGTLIEGKDPLGTQESVKQVSVEGLKNYYQTWYQPQNAELIISGNINSEDLSKLISQQFSTWQSDGKSAVNKQRDYRINDESYTLLVGDMESPSLHFLVDRGPISITTFKQQYQYWLDDVAQQLISQRLHAAFNNAAQAVQYSGSYTQWIEYNRYSAASIAFSADNREASQQLFLETLRSLRDYGVSQSELESIMTGYSNSLSNFDSEWDKRKPLQIVDDKVFAIEQAMPVQSRETNRKALTEFVTHVDLKRVNENIDDLLSSDLAWLQGYSADESLSELEQPFDKLPELYAQAGFKPLALQQVTSELKQPATQGEIVSQLDRERDFTVWQLSNGVEVWYQRDPKAGKRAHLVYASQGGKAALTPELYAASDLLPQSATRSGIGEFSGAQLDSYLRKKDIAVFPFIGLTFHGLEINTAAKELPLALNTIFNISTEVKVEPRQLEAVKQEFYENNSAYYNSPEGKWYKAINAGTYQPDSRHRYVLNPDIAGVTSEQVLEVHQRLFRYNRDNKLVIIADLEPTQIAPMLRKYIASISLRKDKPSPLNFDNGYNTELASLIEVNEGIEKGTMLLTRLINTQQRAKTAKDVFAEDALKRIASARLLEEVREKRGLDYSPEIYPVTQDGEQVSDWFVTAKVASEDVKEVQQALDTMFDGLAKSITEEEVSTAAKQLAVAVEPINDDPILRAWFYSRYLIHGYGIDALLDIEGTANSITLNDIQQRADWTFGANSQKITATLSPKN</sequence>